<dbReference type="SUPFAM" id="SSF53448">
    <property type="entry name" value="Nucleotide-diphospho-sugar transferases"/>
    <property type="match status" value="1"/>
</dbReference>
<gene>
    <name evidence="2" type="ORF">EFY79_20235</name>
</gene>
<dbReference type="GO" id="GO:0016740">
    <property type="term" value="F:transferase activity"/>
    <property type="evidence" value="ECO:0007669"/>
    <property type="project" value="UniProtKB-KW"/>
</dbReference>
<keyword evidence="3" id="KW-1185">Reference proteome</keyword>
<proteinExistence type="predicted"/>
<dbReference type="PANTHER" id="PTHR43179">
    <property type="entry name" value="RHAMNOSYLTRANSFERASE WBBL"/>
    <property type="match status" value="1"/>
</dbReference>
<dbReference type="InterPro" id="IPR001173">
    <property type="entry name" value="Glyco_trans_2-like"/>
</dbReference>
<comment type="caution">
    <text evidence="2">The sequence shown here is derived from an EMBL/GenBank/DDBJ whole genome shotgun (WGS) entry which is preliminary data.</text>
</comment>
<dbReference type="PANTHER" id="PTHR43179:SF7">
    <property type="entry name" value="RHAMNOSYLTRANSFERASE WBBL"/>
    <property type="match status" value="1"/>
</dbReference>
<dbReference type="AlphaFoldDB" id="A0A3M9N601"/>
<keyword evidence="2" id="KW-0808">Transferase</keyword>
<dbReference type="Pfam" id="PF00535">
    <property type="entry name" value="Glycos_transf_2"/>
    <property type="match status" value="1"/>
</dbReference>
<name>A0A3M9N601_9BACT</name>
<sequence length="421" mass="47375">MIPALQLSVIIVNYNVKYFLELCLLSVEKALKNIEGEIIVIDNNSADGSFDFFKNRFPKVTFVWNKTNTGFAKANNQALKIAKGDFILFLNPDTVVPEDCFEKCILFIQSKKSDIALGIKMIDGSGQFLRESKRSFPTPATSFYKLSGLSKLFPGSKIFSRYHLGNLNEDETQPVDVLAGAFMLVPKKILDITGGFDEAFFMYGEDIDLSYRIRSAGFVNYYFAQSTIIHFKGESTRKGSINYVKMFYKAMSIFVKKHFRQRPAWLYNFFLHAAIFLRGAASAFSRIIKINTEKKQKLSLPSKVIIAGSEMEFTMVKRLLEKSSQNKIVSGRVEMGKISKQNIIAGFPALQHALSVSSAEEIIFCEGDLSFREIISAMRMIPQNIAIKIFANASHSIVGSANKDECGEVILEKENPFYPAQ</sequence>
<accession>A0A3M9N601</accession>
<feature type="domain" description="Glycosyltransferase 2-like" evidence="1">
    <location>
        <begin position="8"/>
        <end position="160"/>
    </location>
</feature>
<dbReference type="RefSeq" id="WP_123122580.1">
    <property type="nucleotide sequence ID" value="NZ_RJJR01000025.1"/>
</dbReference>
<dbReference type="EMBL" id="RJJR01000025">
    <property type="protein sequence ID" value="RNI32737.1"/>
    <property type="molecule type" value="Genomic_DNA"/>
</dbReference>
<reference evidence="2 3" key="1">
    <citation type="submission" date="2018-11" db="EMBL/GenBank/DDBJ databases">
        <title>Draft genome sequence of Ferruginibacter sp. BO-59.</title>
        <authorList>
            <person name="Im W.T."/>
        </authorList>
    </citation>
    <scope>NUCLEOTIDE SEQUENCE [LARGE SCALE GENOMIC DNA]</scope>
    <source>
        <strain evidence="2 3">BO-59</strain>
    </source>
</reference>
<dbReference type="InterPro" id="IPR029044">
    <property type="entry name" value="Nucleotide-diphossugar_trans"/>
</dbReference>
<protein>
    <submittedName>
        <fullName evidence="2">Glycosyltransferase</fullName>
    </submittedName>
</protein>
<organism evidence="2 3">
    <name type="scientific">Hanamia caeni</name>
    <dbReference type="NCBI Taxonomy" id="2294116"/>
    <lineage>
        <taxon>Bacteria</taxon>
        <taxon>Pseudomonadati</taxon>
        <taxon>Bacteroidota</taxon>
        <taxon>Chitinophagia</taxon>
        <taxon>Chitinophagales</taxon>
        <taxon>Chitinophagaceae</taxon>
        <taxon>Hanamia</taxon>
    </lineage>
</organism>
<dbReference type="Gene3D" id="3.90.550.10">
    <property type="entry name" value="Spore Coat Polysaccharide Biosynthesis Protein SpsA, Chain A"/>
    <property type="match status" value="1"/>
</dbReference>
<dbReference type="OrthoDB" id="9771846at2"/>
<dbReference type="CDD" id="cd04186">
    <property type="entry name" value="GT_2_like_c"/>
    <property type="match status" value="1"/>
</dbReference>
<dbReference type="Proteomes" id="UP000267223">
    <property type="component" value="Unassembled WGS sequence"/>
</dbReference>
<evidence type="ECO:0000313" key="3">
    <source>
        <dbReference type="Proteomes" id="UP000267223"/>
    </source>
</evidence>
<evidence type="ECO:0000313" key="2">
    <source>
        <dbReference type="EMBL" id="RNI32737.1"/>
    </source>
</evidence>
<evidence type="ECO:0000259" key="1">
    <source>
        <dbReference type="Pfam" id="PF00535"/>
    </source>
</evidence>